<sequence>MRNGHADLPLHYGHVPKWLAQRMSSLGGAIVEAIIIEYGRQALLSKMSDPCWFQSLGCVLGMDWHSSGITTSVMGALKSSINRRSTELGIYICGGRGKHSLQTPNELIKIANQIGLNGDILVRNSKLAAKVDNTAIQDGFQLYLHSFILSKDGDWSVIQQGMNTKSKMARRYHWHSQQIKSFVEEPHSFIYGQNQGQILNLTDRKASSTQQGILAISREDPAYILKEARSIIMPNHHEVSTKDVNLKRLGAILTLAQERDINTIEQLLLLEGVGPRTIQSLTLVSEIIHGTPSRFDDPARFSFAHGGKDGHPFPVPTNTYDEAIMVLQKALEKAKIGFREKSEAIKNLAKVSLERERSFVPNNNLEEVIARERADSWKYGGRTVYGRSTRPKETNTQLCLFN</sequence>
<organism evidence="1 2">
    <name type="scientific">Olivibacter domesticus</name>
    <name type="common">Pseudosphingobacterium domesticum</name>
    <dbReference type="NCBI Taxonomy" id="407022"/>
    <lineage>
        <taxon>Bacteria</taxon>
        <taxon>Pseudomonadati</taxon>
        <taxon>Bacteroidota</taxon>
        <taxon>Sphingobacteriia</taxon>
        <taxon>Sphingobacteriales</taxon>
        <taxon>Sphingobacteriaceae</taxon>
        <taxon>Olivibacter</taxon>
    </lineage>
</organism>
<evidence type="ECO:0008006" key="3">
    <source>
        <dbReference type="Google" id="ProtNLM"/>
    </source>
</evidence>
<evidence type="ECO:0000313" key="2">
    <source>
        <dbReference type="Proteomes" id="UP000199421"/>
    </source>
</evidence>
<gene>
    <name evidence="1" type="ORF">SAMN05661044_01883</name>
</gene>
<proteinExistence type="predicted"/>
<dbReference type="OrthoDB" id="9802662at2"/>
<evidence type="ECO:0000313" key="1">
    <source>
        <dbReference type="EMBL" id="SEL06822.1"/>
    </source>
</evidence>
<dbReference type="PANTHER" id="PTHR38597">
    <property type="entry name" value="BLL3834 PROTEIN"/>
    <property type="match status" value="1"/>
</dbReference>
<accession>A0A1H7M6U2</accession>
<keyword evidence="2" id="KW-1185">Reference proteome</keyword>
<dbReference type="Pfam" id="PF05559">
    <property type="entry name" value="DUF763"/>
    <property type="match status" value="1"/>
</dbReference>
<name>A0A1H7M6U2_OLID1</name>
<dbReference type="Proteomes" id="UP000199421">
    <property type="component" value="Unassembled WGS sequence"/>
</dbReference>
<protein>
    <recommendedName>
        <fullName evidence="3">DUF763 domain-containing protein</fullName>
    </recommendedName>
</protein>
<dbReference type="PANTHER" id="PTHR38597:SF1">
    <property type="entry name" value="BLL3834 PROTEIN"/>
    <property type="match status" value="1"/>
</dbReference>
<dbReference type="RefSeq" id="WP_093322649.1">
    <property type="nucleotide sequence ID" value="NZ_FOAF01000001.1"/>
</dbReference>
<reference evidence="2" key="1">
    <citation type="submission" date="2016-10" db="EMBL/GenBank/DDBJ databases">
        <authorList>
            <person name="Varghese N."/>
            <person name="Submissions S."/>
        </authorList>
    </citation>
    <scope>NUCLEOTIDE SEQUENCE [LARGE SCALE GENOMIC DNA]</scope>
    <source>
        <strain evidence="2">DSM 18733</strain>
    </source>
</reference>
<dbReference type="STRING" id="407022.SAMN05661044_01883"/>
<dbReference type="InterPro" id="IPR008482">
    <property type="entry name" value="DUF763"/>
</dbReference>
<dbReference type="EMBL" id="FOAF01000001">
    <property type="protein sequence ID" value="SEL06822.1"/>
    <property type="molecule type" value="Genomic_DNA"/>
</dbReference>
<dbReference type="AlphaFoldDB" id="A0A1H7M6U2"/>